<evidence type="ECO:0000313" key="2">
    <source>
        <dbReference type="Proteomes" id="UP001199644"/>
    </source>
</evidence>
<protein>
    <recommendedName>
        <fullName evidence="3">Efflux RND transporter periplasmic adaptor subunit</fullName>
    </recommendedName>
</protein>
<proteinExistence type="predicted"/>
<dbReference type="EMBL" id="JAJUOL010001097">
    <property type="protein sequence ID" value="MCH3853586.1"/>
    <property type="molecule type" value="Genomic_DNA"/>
</dbReference>
<dbReference type="AlphaFoldDB" id="A0AAW5EF45"/>
<evidence type="ECO:0000313" key="1">
    <source>
        <dbReference type="EMBL" id="MCH3853586.1"/>
    </source>
</evidence>
<name>A0AAW5EF45_CAMJU</name>
<dbReference type="RefSeq" id="WP_240382003.1">
    <property type="nucleotide sequence ID" value="NZ_JAJUOL010001097.1"/>
</dbReference>
<organism evidence="1 2">
    <name type="scientific">Campylobacter jejuni</name>
    <dbReference type="NCBI Taxonomy" id="197"/>
    <lineage>
        <taxon>Bacteria</taxon>
        <taxon>Pseudomonadati</taxon>
        <taxon>Campylobacterota</taxon>
        <taxon>Epsilonproteobacteria</taxon>
        <taxon>Campylobacterales</taxon>
        <taxon>Campylobacteraceae</taxon>
        <taxon>Campylobacter</taxon>
    </lineage>
</organism>
<comment type="caution">
    <text evidence="1">The sequence shown here is derived from an EMBL/GenBank/DDBJ whole genome shotgun (WGS) entry which is preliminary data.</text>
</comment>
<feature type="non-terminal residue" evidence="1">
    <location>
        <position position="1"/>
    </location>
</feature>
<accession>A0AAW5EF45</accession>
<sequence length="67" mass="7484">PNRIPFASEILVKDGDPVVQNIKAGEKGILKFYILKGDGLDRVRNIKKGDIVKEKGFFVVVADENDR</sequence>
<gene>
    <name evidence="1" type="ORF">LZC39_15970</name>
</gene>
<evidence type="ECO:0008006" key="3">
    <source>
        <dbReference type="Google" id="ProtNLM"/>
    </source>
</evidence>
<reference evidence="1" key="1">
    <citation type="submission" date="2021-12" db="EMBL/GenBank/DDBJ databases">
        <title>Prevalence of phenicol resistance gene fexA in Campylobacter isolated from poultry supply chain.</title>
        <authorList>
            <person name="Tang B."/>
            <person name="Zheng X."/>
            <person name="Lin J."/>
            <person name="Lin R."/>
            <person name="Yang H."/>
            <person name="Shen Z."/>
            <person name="Xia F."/>
        </authorList>
    </citation>
    <scope>NUCLEOTIDE SEQUENCE</scope>
    <source>
        <strain evidence="1">CJHN2011004</strain>
    </source>
</reference>
<feature type="non-terminal residue" evidence="1">
    <location>
        <position position="67"/>
    </location>
</feature>
<dbReference type="Proteomes" id="UP001199644">
    <property type="component" value="Unassembled WGS sequence"/>
</dbReference>